<evidence type="ECO:0000313" key="1">
    <source>
        <dbReference type="EMBL" id="KRX86687.1"/>
    </source>
</evidence>
<protein>
    <submittedName>
        <fullName evidence="1">Uncharacterized protein</fullName>
    </submittedName>
</protein>
<proteinExistence type="predicted"/>
<dbReference type="Proteomes" id="UP000054815">
    <property type="component" value="Unassembled WGS sequence"/>
</dbReference>
<name>A0A0V0XFA2_TRIPS</name>
<dbReference type="AlphaFoldDB" id="A0A0V0XFA2"/>
<comment type="caution">
    <text evidence="1">The sequence shown here is derived from an EMBL/GenBank/DDBJ whole genome shotgun (WGS) entry which is preliminary data.</text>
</comment>
<dbReference type="EMBL" id="JYDU01000346">
    <property type="protein sequence ID" value="KRX86687.1"/>
    <property type="molecule type" value="Genomic_DNA"/>
</dbReference>
<sequence>MTEQNAVQGITGRPAEQRLIEYRIVLYRIVQVCRQKPPAVLTGGIFELGRMGGFIAATLRLPAKSNAAV</sequence>
<gene>
    <name evidence="1" type="ORF">T4E_3333</name>
</gene>
<evidence type="ECO:0000313" key="2">
    <source>
        <dbReference type="Proteomes" id="UP000054815"/>
    </source>
</evidence>
<accession>A0A0V0XFA2</accession>
<organism evidence="1 2">
    <name type="scientific">Trichinella pseudospiralis</name>
    <name type="common">Parasitic roundworm</name>
    <dbReference type="NCBI Taxonomy" id="6337"/>
    <lineage>
        <taxon>Eukaryota</taxon>
        <taxon>Metazoa</taxon>
        <taxon>Ecdysozoa</taxon>
        <taxon>Nematoda</taxon>
        <taxon>Enoplea</taxon>
        <taxon>Dorylaimia</taxon>
        <taxon>Trichinellida</taxon>
        <taxon>Trichinellidae</taxon>
        <taxon>Trichinella</taxon>
    </lineage>
</organism>
<reference evidence="1 2" key="1">
    <citation type="submission" date="2015-01" db="EMBL/GenBank/DDBJ databases">
        <title>Evolution of Trichinella species and genotypes.</title>
        <authorList>
            <person name="Korhonen P.K."/>
            <person name="Edoardo P."/>
            <person name="Giuseppe L.R."/>
            <person name="Gasser R.B."/>
        </authorList>
    </citation>
    <scope>NUCLEOTIDE SEQUENCE [LARGE SCALE GENOMIC DNA]</scope>
    <source>
        <strain evidence="1">ISS141</strain>
    </source>
</reference>